<sequence length="415" mass="45553">MGARGARHAASRAETPATPTRRPRKARRDVRCVNGLSIAVLLLEASDRSSPDTRGRRKRACHCLQHIGTLIASLADKVTSVKVKRAARNGDAMRPILEVKDLTVYYHTPAGPVRAVEGVTFSVHPQEWFGIVGESGSGKSTVALALLRLIKPPGRIERGQIVLDGRDLLAFDEEDMRNYRLAQIALVAQGAMNSLNPVKRVRDHFLLALRDHGVQLGEQEYDRIIATLLKRVGLRPEVAHLYPHELSGGMKQRVCIALAISLEPKVLVADEPTSALDVVVQWQVMETLRAVQREIGAAVILIGHDMGLIAQTVDRIAVMYAGRLVEVGPTREILTEPLHPYTRALIASLPSLDGRGELRGIAGLPPSLLNPPAGCAFHPRCPVAIDRCRMERPLLREVRPRRWVACHLVENGGTT</sequence>
<feature type="region of interest" description="Disordered" evidence="4">
    <location>
        <begin position="1"/>
        <end position="27"/>
    </location>
</feature>
<dbReference type="Gene3D" id="3.40.50.300">
    <property type="entry name" value="P-loop containing nucleotide triphosphate hydrolases"/>
    <property type="match status" value="1"/>
</dbReference>
<dbReference type="HOGENOM" id="CLU_000604_1_23_0"/>
<reference evidence="6 7" key="1">
    <citation type="journal article" date="2009" name="PLoS ONE">
        <title>Complete genome sequence of the aerobic CO-oxidizing thermophile Thermomicrobium roseum.</title>
        <authorList>
            <person name="Wu D."/>
            <person name="Raymond J."/>
            <person name="Wu M."/>
            <person name="Chatterji S."/>
            <person name="Ren Q."/>
            <person name="Graham J.E."/>
            <person name="Bryant D.A."/>
            <person name="Robb F."/>
            <person name="Colman A."/>
            <person name="Tallon L.J."/>
            <person name="Badger J.H."/>
            <person name="Madupu R."/>
            <person name="Ward N.L."/>
            <person name="Eisen J.A."/>
        </authorList>
    </citation>
    <scope>NUCLEOTIDE SEQUENCE [LARGE SCALE GENOMIC DNA]</scope>
    <source>
        <strain evidence="7">ATCC 27502 / DSM 5159 / P-2</strain>
    </source>
</reference>
<dbReference type="InterPro" id="IPR003439">
    <property type="entry name" value="ABC_transporter-like_ATP-bd"/>
</dbReference>
<evidence type="ECO:0000259" key="5">
    <source>
        <dbReference type="PROSITE" id="PS50893"/>
    </source>
</evidence>
<keyword evidence="2" id="KW-0547">Nucleotide-binding</keyword>
<dbReference type="GO" id="GO:0015833">
    <property type="term" value="P:peptide transport"/>
    <property type="evidence" value="ECO:0007669"/>
    <property type="project" value="InterPro"/>
</dbReference>
<evidence type="ECO:0000313" key="7">
    <source>
        <dbReference type="Proteomes" id="UP000000447"/>
    </source>
</evidence>
<dbReference type="AlphaFoldDB" id="B9L2R1"/>
<evidence type="ECO:0000256" key="2">
    <source>
        <dbReference type="ARBA" id="ARBA00022741"/>
    </source>
</evidence>
<dbReference type="InterPro" id="IPR013563">
    <property type="entry name" value="Oligopep_ABC_C"/>
</dbReference>
<organism evidence="6 7">
    <name type="scientific">Thermomicrobium roseum (strain ATCC 27502 / DSM 5159 / P-2)</name>
    <dbReference type="NCBI Taxonomy" id="309801"/>
    <lineage>
        <taxon>Bacteria</taxon>
        <taxon>Pseudomonadati</taxon>
        <taxon>Thermomicrobiota</taxon>
        <taxon>Thermomicrobia</taxon>
        <taxon>Thermomicrobiales</taxon>
        <taxon>Thermomicrobiaceae</taxon>
        <taxon>Thermomicrobium</taxon>
    </lineage>
</organism>
<dbReference type="InterPro" id="IPR027417">
    <property type="entry name" value="P-loop_NTPase"/>
</dbReference>
<dbReference type="KEGG" id="tro:trd_1954"/>
<dbReference type="STRING" id="309801.trd_1954"/>
<dbReference type="Pfam" id="PF08352">
    <property type="entry name" value="oligo_HPY"/>
    <property type="match status" value="1"/>
</dbReference>
<dbReference type="SUPFAM" id="SSF52540">
    <property type="entry name" value="P-loop containing nucleoside triphosphate hydrolases"/>
    <property type="match status" value="1"/>
</dbReference>
<dbReference type="Proteomes" id="UP000000447">
    <property type="component" value="Chromosome"/>
</dbReference>
<evidence type="ECO:0000313" key="6">
    <source>
        <dbReference type="EMBL" id="ACM05447.1"/>
    </source>
</evidence>
<accession>B9L2R1</accession>
<dbReference type="PROSITE" id="PS50893">
    <property type="entry name" value="ABC_TRANSPORTER_2"/>
    <property type="match status" value="1"/>
</dbReference>
<dbReference type="Pfam" id="PF00005">
    <property type="entry name" value="ABC_tran"/>
    <property type="match status" value="1"/>
</dbReference>
<dbReference type="InterPro" id="IPR003593">
    <property type="entry name" value="AAA+_ATPase"/>
</dbReference>
<evidence type="ECO:0000256" key="3">
    <source>
        <dbReference type="ARBA" id="ARBA00022840"/>
    </source>
</evidence>
<feature type="compositionally biased region" description="Basic residues" evidence="4">
    <location>
        <begin position="1"/>
        <end position="10"/>
    </location>
</feature>
<dbReference type="SMART" id="SM00382">
    <property type="entry name" value="AAA"/>
    <property type="match status" value="1"/>
</dbReference>
<dbReference type="EMBL" id="CP001275">
    <property type="protein sequence ID" value="ACM05447.1"/>
    <property type="molecule type" value="Genomic_DNA"/>
</dbReference>
<dbReference type="GO" id="GO:0005524">
    <property type="term" value="F:ATP binding"/>
    <property type="evidence" value="ECO:0007669"/>
    <property type="project" value="UniProtKB-KW"/>
</dbReference>
<dbReference type="PANTHER" id="PTHR43067:SF3">
    <property type="entry name" value="MALTOSE ABC TRANSPORTER, ATP-BINDING PROTEIN"/>
    <property type="match status" value="1"/>
</dbReference>
<evidence type="ECO:0000256" key="4">
    <source>
        <dbReference type="SAM" id="MobiDB-lite"/>
    </source>
</evidence>
<proteinExistence type="predicted"/>
<dbReference type="PROSITE" id="PS00211">
    <property type="entry name" value="ABC_TRANSPORTER_1"/>
    <property type="match status" value="1"/>
</dbReference>
<dbReference type="CDD" id="cd03257">
    <property type="entry name" value="ABC_NikE_OppD_transporters"/>
    <property type="match status" value="1"/>
</dbReference>
<protein>
    <submittedName>
        <fullName evidence="6">Putative oligopeptide transport atp-binding abc transporter protein</fullName>
    </submittedName>
</protein>
<keyword evidence="1" id="KW-0813">Transport</keyword>
<dbReference type="GO" id="GO:0016887">
    <property type="term" value="F:ATP hydrolysis activity"/>
    <property type="evidence" value="ECO:0007669"/>
    <property type="project" value="InterPro"/>
</dbReference>
<dbReference type="InterPro" id="IPR017871">
    <property type="entry name" value="ABC_transporter-like_CS"/>
</dbReference>
<dbReference type="PANTHER" id="PTHR43067">
    <property type="entry name" value="OLIGOPEPTIDE/DIPEPTIDE ABC TRANSPORTER, ATPASE SUBUNIT"/>
    <property type="match status" value="1"/>
</dbReference>
<keyword evidence="3 6" id="KW-0067">ATP-binding</keyword>
<dbReference type="eggNOG" id="COG0444">
    <property type="taxonomic scope" value="Bacteria"/>
</dbReference>
<feature type="domain" description="ABC transporter" evidence="5">
    <location>
        <begin position="97"/>
        <end position="346"/>
    </location>
</feature>
<keyword evidence="7" id="KW-1185">Reference proteome</keyword>
<dbReference type="FunFam" id="3.40.50.300:FF:000016">
    <property type="entry name" value="Oligopeptide ABC transporter ATP-binding component"/>
    <property type="match status" value="1"/>
</dbReference>
<evidence type="ECO:0000256" key="1">
    <source>
        <dbReference type="ARBA" id="ARBA00022448"/>
    </source>
</evidence>
<gene>
    <name evidence="6" type="ordered locus">trd_1954</name>
</gene>
<name>B9L2R1_THERP</name>
<dbReference type="NCBIfam" id="TIGR01727">
    <property type="entry name" value="oligo_HPY"/>
    <property type="match status" value="1"/>
</dbReference>